<proteinExistence type="inferred from homology"/>
<dbReference type="InterPro" id="IPR029063">
    <property type="entry name" value="SAM-dependent_MTases_sf"/>
</dbReference>
<dbReference type="EC" id="2.1.1.244" evidence="5"/>
<dbReference type="AlphaFoldDB" id="A0AAE0IIZ2"/>
<feature type="binding site" evidence="11">
    <location>
        <position position="132"/>
    </location>
    <ligand>
        <name>S-adenosyl-L-methionine</name>
        <dbReference type="ChEBI" id="CHEBI:59789"/>
    </ligand>
</feature>
<dbReference type="Pfam" id="PF05891">
    <property type="entry name" value="Methyltransf_PK"/>
    <property type="match status" value="1"/>
</dbReference>
<comment type="catalytic activity">
    <reaction evidence="9">
        <text>N-terminal L-prolyl-L-prolyl-L-lysyl-[protein] + 2 S-adenosyl-L-methionine = N-terminal N,N-dimethyl-L-prolyl-L-prolyl-L-lysyl-[protein] + 2 S-adenosyl-L-homocysteine + 2 H(+)</text>
        <dbReference type="Rhea" id="RHEA:54736"/>
        <dbReference type="Rhea" id="RHEA-COMP:13787"/>
        <dbReference type="Rhea" id="RHEA-COMP:13974"/>
        <dbReference type="ChEBI" id="CHEBI:15378"/>
        <dbReference type="ChEBI" id="CHEBI:57856"/>
        <dbReference type="ChEBI" id="CHEBI:59789"/>
        <dbReference type="ChEBI" id="CHEBI:138059"/>
        <dbReference type="ChEBI" id="CHEBI:138318"/>
        <dbReference type="EC" id="2.1.1.244"/>
    </reaction>
</comment>
<evidence type="ECO:0000313" key="12">
    <source>
        <dbReference type="EMBL" id="KAK3325987.1"/>
    </source>
</evidence>
<evidence type="ECO:0000256" key="10">
    <source>
        <dbReference type="ARBA" id="ARBA00048167"/>
    </source>
</evidence>
<dbReference type="PANTHER" id="PTHR12753:SF0">
    <property type="entry name" value="ALPHA N-TERMINAL PROTEIN METHYLTRANSFERASE 1"/>
    <property type="match status" value="1"/>
</dbReference>
<dbReference type="Proteomes" id="UP001283341">
    <property type="component" value="Unassembled WGS sequence"/>
</dbReference>
<dbReference type="GO" id="GO:0071885">
    <property type="term" value="F:N-terminal protein N-methyltransferase activity"/>
    <property type="evidence" value="ECO:0007669"/>
    <property type="project" value="UniProtKB-EC"/>
</dbReference>
<dbReference type="Gene3D" id="3.40.50.150">
    <property type="entry name" value="Vaccinia Virus protein VP39"/>
    <property type="match status" value="1"/>
</dbReference>
<organism evidence="12 13">
    <name type="scientific">Apodospora peruviana</name>
    <dbReference type="NCBI Taxonomy" id="516989"/>
    <lineage>
        <taxon>Eukaryota</taxon>
        <taxon>Fungi</taxon>
        <taxon>Dikarya</taxon>
        <taxon>Ascomycota</taxon>
        <taxon>Pezizomycotina</taxon>
        <taxon>Sordariomycetes</taxon>
        <taxon>Sordariomycetidae</taxon>
        <taxon>Sordariales</taxon>
        <taxon>Lasiosphaeriaceae</taxon>
        <taxon>Apodospora</taxon>
    </lineage>
</organism>
<evidence type="ECO:0000256" key="7">
    <source>
        <dbReference type="ARBA" id="ARBA00043129"/>
    </source>
</evidence>
<evidence type="ECO:0000256" key="5">
    <source>
        <dbReference type="ARBA" id="ARBA00039112"/>
    </source>
</evidence>
<evidence type="ECO:0000256" key="4">
    <source>
        <dbReference type="ARBA" id="ARBA00022691"/>
    </source>
</evidence>
<evidence type="ECO:0000256" key="6">
    <source>
        <dbReference type="ARBA" id="ARBA00039449"/>
    </source>
</evidence>
<feature type="binding site" evidence="11">
    <location>
        <position position="70"/>
    </location>
    <ligand>
        <name>S-adenosyl-L-methionine</name>
        <dbReference type="ChEBI" id="CHEBI:59789"/>
    </ligand>
</feature>
<keyword evidence="2" id="KW-0489">Methyltransferase</keyword>
<keyword evidence="13" id="KW-1185">Reference proteome</keyword>
<evidence type="ECO:0000256" key="9">
    <source>
        <dbReference type="ARBA" id="ARBA00047885"/>
    </source>
</evidence>
<dbReference type="PANTHER" id="PTHR12753">
    <property type="entry name" value="AD-003 - RELATED"/>
    <property type="match status" value="1"/>
</dbReference>
<keyword evidence="3" id="KW-0808">Transferase</keyword>
<sequence length="229" mass="24722">MASKVNNAAGKSYWEGIEADVDGMLGGIPSQPGFQNVSKVDLQGSKNFLAKLGIGERNGLRVVDRALEGGAGIGRVTEGLLVKVASKVDIIEPTAKFTAALEGKPGVGKIHNVGLEEWRPAVDDRYDLVWVQWCAGHLNDEQLVSFLDRCKSVLTNPKDAVIVVKENTTTNGEDDFDEVDSSVTRGDAKFLSIFKQAGLKVAKAELQRGLPQTQALTLFPIKMYALKPV</sequence>
<accession>A0AAE0IIZ2</accession>
<evidence type="ECO:0000313" key="13">
    <source>
        <dbReference type="Proteomes" id="UP001283341"/>
    </source>
</evidence>
<feature type="binding site" evidence="11">
    <location>
        <position position="75"/>
    </location>
    <ligand>
        <name>S-adenosyl-L-methionine</name>
        <dbReference type="ChEBI" id="CHEBI:59789"/>
    </ligand>
</feature>
<evidence type="ECO:0000256" key="1">
    <source>
        <dbReference type="ARBA" id="ARBA00009059"/>
    </source>
</evidence>
<dbReference type="GO" id="GO:0032259">
    <property type="term" value="P:methylation"/>
    <property type="evidence" value="ECO:0007669"/>
    <property type="project" value="UniProtKB-KW"/>
</dbReference>
<dbReference type="GO" id="GO:0005737">
    <property type="term" value="C:cytoplasm"/>
    <property type="evidence" value="ECO:0007669"/>
    <property type="project" value="TreeGrafter"/>
</dbReference>
<evidence type="ECO:0000256" key="2">
    <source>
        <dbReference type="ARBA" id="ARBA00022603"/>
    </source>
</evidence>
<evidence type="ECO:0000256" key="11">
    <source>
        <dbReference type="PIRSR" id="PIRSR016958-1"/>
    </source>
</evidence>
<dbReference type="CDD" id="cd02440">
    <property type="entry name" value="AdoMet_MTases"/>
    <property type="match status" value="1"/>
</dbReference>
<name>A0AAE0IIZ2_9PEZI</name>
<reference evidence="12" key="1">
    <citation type="journal article" date="2023" name="Mol. Phylogenet. Evol.">
        <title>Genome-scale phylogeny and comparative genomics of the fungal order Sordariales.</title>
        <authorList>
            <person name="Hensen N."/>
            <person name="Bonometti L."/>
            <person name="Westerberg I."/>
            <person name="Brannstrom I.O."/>
            <person name="Guillou S."/>
            <person name="Cros-Aarteil S."/>
            <person name="Calhoun S."/>
            <person name="Haridas S."/>
            <person name="Kuo A."/>
            <person name="Mondo S."/>
            <person name="Pangilinan J."/>
            <person name="Riley R."/>
            <person name="LaButti K."/>
            <person name="Andreopoulos B."/>
            <person name="Lipzen A."/>
            <person name="Chen C."/>
            <person name="Yan M."/>
            <person name="Daum C."/>
            <person name="Ng V."/>
            <person name="Clum A."/>
            <person name="Steindorff A."/>
            <person name="Ohm R.A."/>
            <person name="Martin F."/>
            <person name="Silar P."/>
            <person name="Natvig D.O."/>
            <person name="Lalanne C."/>
            <person name="Gautier V."/>
            <person name="Ament-Velasquez S.L."/>
            <person name="Kruys A."/>
            <person name="Hutchinson M.I."/>
            <person name="Powell A.J."/>
            <person name="Barry K."/>
            <person name="Miller A.N."/>
            <person name="Grigoriev I.V."/>
            <person name="Debuchy R."/>
            <person name="Gladieux P."/>
            <person name="Hiltunen Thoren M."/>
            <person name="Johannesson H."/>
        </authorList>
    </citation>
    <scope>NUCLEOTIDE SEQUENCE</scope>
    <source>
        <strain evidence="12">CBS 118394</strain>
    </source>
</reference>
<comment type="catalytic activity">
    <reaction evidence="10">
        <text>N-terminal L-alanyl-L-prolyl-L-lysyl-[protein] + 3 S-adenosyl-L-methionine = N-terminal N,N,N-trimethyl-L-alanyl-L-prolyl-L-lysyl-[protein] + 3 S-adenosyl-L-homocysteine + 3 H(+)</text>
        <dbReference type="Rhea" id="RHEA:54712"/>
        <dbReference type="Rhea" id="RHEA-COMP:13785"/>
        <dbReference type="Rhea" id="RHEA-COMP:13971"/>
        <dbReference type="ChEBI" id="CHEBI:15378"/>
        <dbReference type="ChEBI" id="CHEBI:57856"/>
        <dbReference type="ChEBI" id="CHEBI:59789"/>
        <dbReference type="ChEBI" id="CHEBI:138057"/>
        <dbReference type="ChEBI" id="CHEBI:138315"/>
        <dbReference type="EC" id="2.1.1.244"/>
    </reaction>
</comment>
<feature type="binding site" evidence="11">
    <location>
        <begin position="92"/>
        <end position="94"/>
    </location>
    <ligand>
        <name>S-adenosyl-L-methionine</name>
        <dbReference type="ChEBI" id="CHEBI:59789"/>
    </ligand>
</feature>
<dbReference type="PIRSF" id="PIRSF016958">
    <property type="entry name" value="DUF858_MeTrfase_lik"/>
    <property type="match status" value="1"/>
</dbReference>
<dbReference type="EMBL" id="JAUEDM010000002">
    <property type="protein sequence ID" value="KAK3325987.1"/>
    <property type="molecule type" value="Genomic_DNA"/>
</dbReference>
<comment type="similarity">
    <text evidence="1">Belongs to the methyltransferase superfamily. NTM1 family.</text>
</comment>
<evidence type="ECO:0000256" key="3">
    <source>
        <dbReference type="ARBA" id="ARBA00022679"/>
    </source>
</evidence>
<evidence type="ECO:0000256" key="8">
    <source>
        <dbReference type="ARBA" id="ARBA00047306"/>
    </source>
</evidence>
<comment type="catalytic activity">
    <reaction evidence="8">
        <text>N-terminal L-seryl-L-prolyl-L-lysyl-[protein] + 3 S-adenosyl-L-methionine = N-terminal N,N,N-trimethyl-L-seryl-L-prolyl-L-lysyl-[protein] + 3 S-adenosyl-L-homocysteine + 3 H(+)</text>
        <dbReference type="Rhea" id="RHEA:54724"/>
        <dbReference type="Rhea" id="RHEA-COMP:13789"/>
        <dbReference type="Rhea" id="RHEA-COMP:13973"/>
        <dbReference type="ChEBI" id="CHEBI:15378"/>
        <dbReference type="ChEBI" id="CHEBI:57856"/>
        <dbReference type="ChEBI" id="CHEBI:59789"/>
        <dbReference type="ChEBI" id="CHEBI:138061"/>
        <dbReference type="ChEBI" id="CHEBI:138317"/>
        <dbReference type="EC" id="2.1.1.244"/>
    </reaction>
</comment>
<dbReference type="InterPro" id="IPR008576">
    <property type="entry name" value="MeTrfase_NTM1"/>
</dbReference>
<comment type="caution">
    <text evidence="12">The sequence shown here is derived from an EMBL/GenBank/DDBJ whole genome shotgun (WGS) entry which is preliminary data.</text>
</comment>
<protein>
    <recommendedName>
        <fullName evidence="6">Alpha N-terminal protein methyltransferase 1</fullName>
        <ecNumber evidence="5">2.1.1.244</ecNumber>
    </recommendedName>
    <alternativeName>
        <fullName evidence="7">X-Pro-Lys N-terminal protein methyltransferase 1</fullName>
    </alternativeName>
</protein>
<reference evidence="12" key="2">
    <citation type="submission" date="2023-06" db="EMBL/GenBank/DDBJ databases">
        <authorList>
            <consortium name="Lawrence Berkeley National Laboratory"/>
            <person name="Haridas S."/>
            <person name="Hensen N."/>
            <person name="Bonometti L."/>
            <person name="Westerberg I."/>
            <person name="Brannstrom I.O."/>
            <person name="Guillou S."/>
            <person name="Cros-Aarteil S."/>
            <person name="Calhoun S."/>
            <person name="Kuo A."/>
            <person name="Mondo S."/>
            <person name="Pangilinan J."/>
            <person name="Riley R."/>
            <person name="Labutti K."/>
            <person name="Andreopoulos B."/>
            <person name="Lipzen A."/>
            <person name="Chen C."/>
            <person name="Yanf M."/>
            <person name="Daum C."/>
            <person name="Ng V."/>
            <person name="Clum A."/>
            <person name="Steindorff A."/>
            <person name="Ohm R."/>
            <person name="Martin F."/>
            <person name="Silar P."/>
            <person name="Natvig D."/>
            <person name="Lalanne C."/>
            <person name="Gautier V."/>
            <person name="Ament-Velasquez S.L."/>
            <person name="Kruys A."/>
            <person name="Hutchinson M.I."/>
            <person name="Powell A.J."/>
            <person name="Barry K."/>
            <person name="Miller A.N."/>
            <person name="Grigoriev I.V."/>
            <person name="Debuchy R."/>
            <person name="Gladieux P."/>
            <person name="Thoren M.H."/>
            <person name="Johannesson H."/>
        </authorList>
    </citation>
    <scope>NUCLEOTIDE SEQUENCE</scope>
    <source>
        <strain evidence="12">CBS 118394</strain>
    </source>
</reference>
<gene>
    <name evidence="12" type="ORF">B0H66DRAFT_512287</name>
</gene>
<dbReference type="SUPFAM" id="SSF53335">
    <property type="entry name" value="S-adenosyl-L-methionine-dependent methyltransferases"/>
    <property type="match status" value="1"/>
</dbReference>
<keyword evidence="4 11" id="KW-0949">S-adenosyl-L-methionine</keyword>